<dbReference type="Gene3D" id="2.30.320.10">
    <property type="entry name" value="YwqG-like"/>
    <property type="match status" value="1"/>
</dbReference>
<sequence>MALRGKLKLEQVTEPVKHNSSRFVSQPGRIEKPGWPLDKADNEKMYFIGQIELTENLFGKTQGKIACIFMSSRDDADLTWDADAGQNIIIIQPDNNTIPAVADGTGPTGDFDEDGICEFTLTITPGNESDYIPEKKLNGLMESDQEQHDNYLQEMETSKIGGCPMFIQSAQTPIEDDWKLLFQLGEEDIPVEVNFGCGIAYALIQTGLMGKCYGSADKSCTLSLV</sequence>
<accession>A0A3B0XD13</accession>
<dbReference type="Pfam" id="PF09234">
    <property type="entry name" value="DUF1963"/>
    <property type="match status" value="1"/>
</dbReference>
<dbReference type="InterPro" id="IPR035948">
    <property type="entry name" value="YwqG-like_sf"/>
</dbReference>
<organism evidence="1">
    <name type="scientific">hydrothermal vent metagenome</name>
    <dbReference type="NCBI Taxonomy" id="652676"/>
    <lineage>
        <taxon>unclassified sequences</taxon>
        <taxon>metagenomes</taxon>
        <taxon>ecological metagenomes</taxon>
    </lineage>
</organism>
<reference evidence="1" key="1">
    <citation type="submission" date="2018-06" db="EMBL/GenBank/DDBJ databases">
        <authorList>
            <person name="Zhirakovskaya E."/>
        </authorList>
    </citation>
    <scope>NUCLEOTIDE SEQUENCE</scope>
</reference>
<protein>
    <submittedName>
        <fullName evidence="1">Uncharacterized protein</fullName>
    </submittedName>
</protein>
<dbReference type="SUPFAM" id="SSF103032">
    <property type="entry name" value="Hypothetical protein YwqG"/>
    <property type="match status" value="1"/>
</dbReference>
<evidence type="ECO:0000313" key="1">
    <source>
        <dbReference type="EMBL" id="VAW66185.1"/>
    </source>
</evidence>
<name>A0A3B0XD13_9ZZZZ</name>
<dbReference type="EMBL" id="UOFI01000074">
    <property type="protein sequence ID" value="VAW66185.1"/>
    <property type="molecule type" value="Genomic_DNA"/>
</dbReference>
<proteinExistence type="predicted"/>
<dbReference type="AlphaFoldDB" id="A0A3B0XD13"/>
<gene>
    <name evidence="1" type="ORF">MNBD_GAMMA09-3441</name>
</gene>
<dbReference type="InterPro" id="IPR015315">
    <property type="entry name" value="DUF1963"/>
</dbReference>